<evidence type="ECO:0000256" key="1">
    <source>
        <dbReference type="ARBA" id="ARBA00009238"/>
    </source>
</evidence>
<dbReference type="AlphaFoldDB" id="A0A922LBP0"/>
<dbReference type="InterPro" id="IPR001298">
    <property type="entry name" value="Filamin/ABP280_rpt"/>
</dbReference>
<dbReference type="PANTHER" id="PTHR38537">
    <property type="entry name" value="JITTERBUG, ISOFORM N"/>
    <property type="match status" value="1"/>
</dbReference>
<dbReference type="Gene3D" id="2.60.40.10">
    <property type="entry name" value="Immunoglobulins"/>
    <property type="match status" value="2"/>
</dbReference>
<dbReference type="Pfam" id="PF00630">
    <property type="entry name" value="Filamin"/>
    <property type="match status" value="2"/>
</dbReference>
<comment type="similarity">
    <text evidence="1">Belongs to the filamin family.</text>
</comment>
<dbReference type="InterPro" id="IPR014756">
    <property type="entry name" value="Ig_E-set"/>
</dbReference>
<reference evidence="4" key="3">
    <citation type="journal article" date="2021" name="World Allergy Organ. J.">
        <title>Chromosome-level assembly of Dermatophagoides farinae genome and transcriptome reveals two novel allergens Der f 37 and Der f 39.</title>
        <authorList>
            <person name="Chen J."/>
            <person name="Cai Z."/>
            <person name="Fan D."/>
            <person name="Hu J."/>
            <person name="Hou Y."/>
            <person name="He Y."/>
            <person name="Zhang Z."/>
            <person name="Zhao Z."/>
            <person name="Gao P."/>
            <person name="Hu W."/>
            <person name="Sun J."/>
            <person name="Li J."/>
            <person name="Ji K."/>
        </authorList>
    </citation>
    <scope>NUCLEOTIDE SEQUENCE</scope>
    <source>
        <strain evidence="4">JKM2019</strain>
    </source>
</reference>
<feature type="repeat" description="Filamin" evidence="3">
    <location>
        <begin position="1"/>
        <end position="87"/>
    </location>
</feature>
<gene>
    <name evidence="5" type="ORF">DERF_005838</name>
    <name evidence="4" type="ORF">HUG17_3240</name>
</gene>
<keyword evidence="6" id="KW-1185">Reference proteome</keyword>
<evidence type="ECO:0000256" key="2">
    <source>
        <dbReference type="ARBA" id="ARBA00022737"/>
    </source>
</evidence>
<reference evidence="4" key="2">
    <citation type="submission" date="2020-06" db="EMBL/GenBank/DDBJ databases">
        <authorList>
            <person name="Ji K."/>
            <person name="Li J."/>
        </authorList>
    </citation>
    <scope>NUCLEOTIDE SEQUENCE</scope>
    <source>
        <strain evidence="4">JKM2019</strain>
        <tissue evidence="4">Whole body</tissue>
    </source>
</reference>
<name>A0A922LBP0_DERFA</name>
<dbReference type="InterPro" id="IPR013783">
    <property type="entry name" value="Ig-like_fold"/>
</dbReference>
<accession>A0A922LBP0</accession>
<dbReference type="Proteomes" id="UP000828236">
    <property type="component" value="Unassembled WGS sequence"/>
</dbReference>
<sequence>MSISAHGGGLVNGIAGMENKFTVFTSGKPVSGLTVAFEGPTKPEINFNSTKDGSVDVGYTPKAGGQYKIHIKYEGKEIVGSPFKCNISGDEATHRKLTEKVKVGGPNINAGKVNQDNQLTIDCKEAGITGGISFAMEGPAKVEVSFRNNNDGTITVIYKPPTPGDYKLHLKFNDIHLPGSPYPIVVAA</sequence>
<feature type="repeat" description="Filamin" evidence="3">
    <location>
        <begin position="99"/>
        <end position="186"/>
    </location>
</feature>
<comment type="caution">
    <text evidence="5">The sequence shown here is derived from an EMBL/GenBank/DDBJ whole genome shotgun (WGS) entry which is preliminary data.</text>
</comment>
<protein>
    <submittedName>
        <fullName evidence="4">Cheerio / filamin-a/c -like protein</fullName>
    </submittedName>
</protein>
<reference evidence="5" key="1">
    <citation type="submission" date="2013-05" db="EMBL/GenBank/DDBJ databases">
        <authorList>
            <person name="Yim A.K.Y."/>
            <person name="Chan T.F."/>
            <person name="Ji K.M."/>
            <person name="Liu X.Y."/>
            <person name="Zhou J.W."/>
            <person name="Li R.Q."/>
            <person name="Yang K.Y."/>
            <person name="Li J."/>
            <person name="Li M."/>
            <person name="Law P.T.W."/>
            <person name="Wu Y.L."/>
            <person name="Cai Z.L."/>
            <person name="Qin H."/>
            <person name="Bao Y."/>
            <person name="Leung R.K.K."/>
            <person name="Ng P.K.S."/>
            <person name="Zou J."/>
            <person name="Zhong X.J."/>
            <person name="Ran P.X."/>
            <person name="Zhong N.S."/>
            <person name="Liu Z.G."/>
            <person name="Tsui S.K.W."/>
        </authorList>
    </citation>
    <scope>NUCLEOTIDE SEQUENCE</scope>
    <source>
        <strain evidence="5">Derf</strain>
        <tissue evidence="5">Whole organism</tissue>
    </source>
</reference>
<proteinExistence type="inferred from homology"/>
<dbReference type="EMBL" id="SDOV01000007">
    <property type="protein sequence ID" value="KAH7639207.1"/>
    <property type="molecule type" value="Genomic_DNA"/>
</dbReference>
<evidence type="ECO:0000313" key="5">
    <source>
        <dbReference type="EMBL" id="KAH9522250.1"/>
    </source>
</evidence>
<dbReference type="GO" id="GO:0030036">
    <property type="term" value="P:actin cytoskeleton organization"/>
    <property type="evidence" value="ECO:0007669"/>
    <property type="project" value="InterPro"/>
</dbReference>
<dbReference type="Proteomes" id="UP000790347">
    <property type="component" value="Unassembled WGS sequence"/>
</dbReference>
<organism evidence="5 6">
    <name type="scientific">Dermatophagoides farinae</name>
    <name type="common">American house dust mite</name>
    <dbReference type="NCBI Taxonomy" id="6954"/>
    <lineage>
        <taxon>Eukaryota</taxon>
        <taxon>Metazoa</taxon>
        <taxon>Ecdysozoa</taxon>
        <taxon>Arthropoda</taxon>
        <taxon>Chelicerata</taxon>
        <taxon>Arachnida</taxon>
        <taxon>Acari</taxon>
        <taxon>Acariformes</taxon>
        <taxon>Sarcoptiformes</taxon>
        <taxon>Astigmata</taxon>
        <taxon>Psoroptidia</taxon>
        <taxon>Analgoidea</taxon>
        <taxon>Pyroglyphidae</taxon>
        <taxon>Dermatophagoidinae</taxon>
        <taxon>Dermatophagoides</taxon>
    </lineage>
</organism>
<dbReference type="SUPFAM" id="SSF81296">
    <property type="entry name" value="E set domains"/>
    <property type="match status" value="2"/>
</dbReference>
<evidence type="ECO:0000256" key="3">
    <source>
        <dbReference type="PROSITE-ProRule" id="PRU00087"/>
    </source>
</evidence>
<dbReference type="PANTHER" id="PTHR38537:SF8">
    <property type="entry name" value="FILAMIN-A"/>
    <property type="match status" value="1"/>
</dbReference>
<dbReference type="PROSITE" id="PS50194">
    <property type="entry name" value="FILAMIN_REPEAT"/>
    <property type="match status" value="2"/>
</dbReference>
<evidence type="ECO:0000313" key="4">
    <source>
        <dbReference type="EMBL" id="KAH7639207.1"/>
    </source>
</evidence>
<dbReference type="SMART" id="SM00557">
    <property type="entry name" value="IG_FLMN"/>
    <property type="match status" value="2"/>
</dbReference>
<dbReference type="EMBL" id="ASGP02000002">
    <property type="protein sequence ID" value="KAH9522250.1"/>
    <property type="molecule type" value="Genomic_DNA"/>
</dbReference>
<dbReference type="OrthoDB" id="5334309at2759"/>
<reference evidence="5" key="4">
    <citation type="journal article" date="2022" name="Res Sq">
        <title>Comparative Genomics Reveals Insights into the Divergent Evolution of Astigmatic Mites and Household Pest Adaptations.</title>
        <authorList>
            <person name="Xiong Q."/>
            <person name="Wan A.T.-Y."/>
            <person name="Liu X.-Y."/>
            <person name="Fung C.S.-H."/>
            <person name="Xiao X."/>
            <person name="Malainual N."/>
            <person name="Hou J."/>
            <person name="Wang L."/>
            <person name="Wang M."/>
            <person name="Yang K."/>
            <person name="Cui Y."/>
            <person name="Leung E."/>
            <person name="Nong W."/>
            <person name="Shin S.-K."/>
            <person name="Au S."/>
            <person name="Jeong K.Y."/>
            <person name="Chew F.T."/>
            <person name="Hui J."/>
            <person name="Leung T.F."/>
            <person name="Tungtrongchitr A."/>
            <person name="Zhong N."/>
            <person name="Liu Z."/>
            <person name="Tsui S."/>
        </authorList>
    </citation>
    <scope>NUCLEOTIDE SEQUENCE</scope>
    <source>
        <strain evidence="5">Derf</strain>
        <tissue evidence="5">Whole organism</tissue>
    </source>
</reference>
<evidence type="ECO:0000313" key="6">
    <source>
        <dbReference type="Proteomes" id="UP000790347"/>
    </source>
</evidence>
<dbReference type="InterPro" id="IPR017868">
    <property type="entry name" value="Filamin/ABP280_repeat-like"/>
</dbReference>
<keyword evidence="2" id="KW-0677">Repeat</keyword>
<dbReference type="InterPro" id="IPR044801">
    <property type="entry name" value="Filamin"/>
</dbReference>
<dbReference type="GO" id="GO:0051015">
    <property type="term" value="F:actin filament binding"/>
    <property type="evidence" value="ECO:0007669"/>
    <property type="project" value="InterPro"/>
</dbReference>